<feature type="binding site" evidence="10">
    <location>
        <position position="227"/>
    </location>
    <ligand>
        <name>S-adenosyl-L-methionine</name>
        <dbReference type="ChEBI" id="CHEBI:59789"/>
    </ligand>
</feature>
<feature type="region of interest" description="Disordered" evidence="11">
    <location>
        <begin position="1"/>
        <end position="29"/>
    </location>
</feature>
<dbReference type="PRINTS" id="PR02008">
    <property type="entry name" value="RCMTFAMILY"/>
</dbReference>
<comment type="caution">
    <text evidence="13">The sequence shown here is derived from an EMBL/GenBank/DDBJ whole genome shotgun (WGS) entry which is preliminary data.</text>
</comment>
<dbReference type="EMBL" id="JAKMXF010000299">
    <property type="protein sequence ID" value="KAI6652180.1"/>
    <property type="molecule type" value="Genomic_DNA"/>
</dbReference>
<dbReference type="InterPro" id="IPR057285">
    <property type="entry name" value="Pre-PUA_NSUN2"/>
</dbReference>
<dbReference type="GO" id="GO:0005634">
    <property type="term" value="C:nucleus"/>
    <property type="evidence" value="ECO:0007669"/>
    <property type="project" value="UniProtKB-SubCell"/>
</dbReference>
<dbReference type="GO" id="GO:0000049">
    <property type="term" value="F:tRNA binding"/>
    <property type="evidence" value="ECO:0007669"/>
    <property type="project" value="UniProtKB-KW"/>
</dbReference>
<keyword evidence="4 10" id="KW-0489">Methyltransferase</keyword>
<keyword evidence="14" id="KW-1185">Reference proteome</keyword>
<proteinExistence type="inferred from homology"/>
<evidence type="ECO:0000256" key="10">
    <source>
        <dbReference type="PROSITE-ProRule" id="PRU01023"/>
    </source>
</evidence>
<comment type="similarity">
    <text evidence="10">Belongs to the class I-like SAM-binding methyltransferase superfamily. RsmB/NOP family.</text>
</comment>
<dbReference type="InterPro" id="IPR023270">
    <property type="entry name" value="RCMT_NCL1"/>
</dbReference>
<protein>
    <recommendedName>
        <fullName evidence="2">tRNA (cytosine(34)-C(5))-methyltransferase</fullName>
        <ecNumber evidence="2">2.1.1.203</ecNumber>
    </recommendedName>
</protein>
<evidence type="ECO:0000256" key="4">
    <source>
        <dbReference type="ARBA" id="ARBA00022603"/>
    </source>
</evidence>
<dbReference type="Pfam" id="PF25378">
    <property type="entry name" value="PUA_NSUN2"/>
    <property type="match status" value="1"/>
</dbReference>
<evidence type="ECO:0000256" key="7">
    <source>
        <dbReference type="ARBA" id="ARBA00022694"/>
    </source>
</evidence>
<gene>
    <name evidence="13" type="ORF">LOD99_7198</name>
</gene>
<evidence type="ECO:0000256" key="6">
    <source>
        <dbReference type="ARBA" id="ARBA00022691"/>
    </source>
</evidence>
<evidence type="ECO:0000256" key="9">
    <source>
        <dbReference type="ARBA" id="ARBA00023242"/>
    </source>
</evidence>
<dbReference type="InterPro" id="IPR057286">
    <property type="entry name" value="PUA_NSUN2"/>
</dbReference>
<name>A0AAV7JUM3_9METZ</name>
<keyword evidence="8 10" id="KW-0694">RNA-binding</keyword>
<dbReference type="PROSITE" id="PS51686">
    <property type="entry name" value="SAM_MT_RSMB_NOP"/>
    <property type="match status" value="1"/>
</dbReference>
<dbReference type="GO" id="GO:0030488">
    <property type="term" value="P:tRNA methylation"/>
    <property type="evidence" value="ECO:0007669"/>
    <property type="project" value="TreeGrafter"/>
</dbReference>
<dbReference type="PRINTS" id="PR02011">
    <property type="entry name" value="RCMTNCL1"/>
</dbReference>
<dbReference type="AlphaFoldDB" id="A0AAV7JUM3"/>
<evidence type="ECO:0000256" key="5">
    <source>
        <dbReference type="ARBA" id="ARBA00022679"/>
    </source>
</evidence>
<dbReference type="GO" id="GO:0005737">
    <property type="term" value="C:cytoplasm"/>
    <property type="evidence" value="ECO:0007669"/>
    <property type="project" value="TreeGrafter"/>
</dbReference>
<evidence type="ECO:0000313" key="13">
    <source>
        <dbReference type="EMBL" id="KAI6652180.1"/>
    </source>
</evidence>
<organism evidence="13 14">
    <name type="scientific">Oopsacas minuta</name>
    <dbReference type="NCBI Taxonomy" id="111878"/>
    <lineage>
        <taxon>Eukaryota</taxon>
        <taxon>Metazoa</taxon>
        <taxon>Porifera</taxon>
        <taxon>Hexactinellida</taxon>
        <taxon>Hexasterophora</taxon>
        <taxon>Lyssacinosida</taxon>
        <taxon>Leucopsacidae</taxon>
        <taxon>Oopsacas</taxon>
    </lineage>
</organism>
<feature type="compositionally biased region" description="Basic and acidic residues" evidence="11">
    <location>
        <begin position="1"/>
        <end position="11"/>
    </location>
</feature>
<dbReference type="Gene3D" id="3.40.50.150">
    <property type="entry name" value="Vaccinia Virus protein VP39"/>
    <property type="match status" value="1"/>
</dbReference>
<comment type="subcellular location">
    <subcellularLocation>
        <location evidence="1">Nucleus</location>
    </subcellularLocation>
</comment>
<feature type="compositionally biased region" description="Basic residues" evidence="11">
    <location>
        <begin position="12"/>
        <end position="23"/>
    </location>
</feature>
<reference evidence="13 14" key="1">
    <citation type="journal article" date="2023" name="BMC Biol.">
        <title>The compact genome of the sponge Oopsacas minuta (Hexactinellida) is lacking key metazoan core genes.</title>
        <authorList>
            <person name="Santini S."/>
            <person name="Schenkelaars Q."/>
            <person name="Jourda C."/>
            <person name="Duchesne M."/>
            <person name="Belahbib H."/>
            <person name="Rocher C."/>
            <person name="Selva M."/>
            <person name="Riesgo A."/>
            <person name="Vervoort M."/>
            <person name="Leys S.P."/>
            <person name="Kodjabachian L."/>
            <person name="Le Bivic A."/>
            <person name="Borchiellini C."/>
            <person name="Claverie J.M."/>
            <person name="Renard E."/>
        </authorList>
    </citation>
    <scope>NUCLEOTIDE SEQUENCE [LARGE SCALE GENOMIC DNA]</scope>
    <source>
        <strain evidence="13">SPO-2</strain>
    </source>
</reference>
<evidence type="ECO:0000256" key="3">
    <source>
        <dbReference type="ARBA" id="ARBA00022555"/>
    </source>
</evidence>
<feature type="binding site" evidence="10">
    <location>
        <begin position="177"/>
        <end position="183"/>
    </location>
    <ligand>
        <name>S-adenosyl-L-methionine</name>
        <dbReference type="ChEBI" id="CHEBI:59789"/>
    </ligand>
</feature>
<keyword evidence="3" id="KW-0820">tRNA-binding</keyword>
<dbReference type="GO" id="GO:0016428">
    <property type="term" value="F:tRNA (cytidine-5-)-methyltransferase activity"/>
    <property type="evidence" value="ECO:0007669"/>
    <property type="project" value="InterPro"/>
</dbReference>
<feature type="binding site" evidence="10">
    <location>
        <position position="254"/>
    </location>
    <ligand>
        <name>S-adenosyl-L-methionine</name>
        <dbReference type="ChEBI" id="CHEBI:59789"/>
    </ligand>
</feature>
<dbReference type="Pfam" id="PF25376">
    <property type="entry name" value="Pre-PUA_NSUN2"/>
    <property type="match status" value="1"/>
</dbReference>
<dbReference type="SUPFAM" id="SSF53335">
    <property type="entry name" value="S-adenosyl-L-methionine-dependent methyltransferases"/>
    <property type="match status" value="1"/>
</dbReference>
<feature type="region of interest" description="Disordered" evidence="11">
    <location>
        <begin position="746"/>
        <end position="767"/>
    </location>
</feature>
<evidence type="ECO:0000256" key="8">
    <source>
        <dbReference type="ARBA" id="ARBA00022884"/>
    </source>
</evidence>
<accession>A0AAV7JUM3</accession>
<dbReference type="EC" id="2.1.1.203" evidence="2"/>
<keyword evidence="5 10" id="KW-0808">Transferase</keyword>
<evidence type="ECO:0000256" key="2">
    <source>
        <dbReference type="ARBA" id="ARBA00012629"/>
    </source>
</evidence>
<feature type="domain" description="SAM-dependent MTase RsmB/NOP-type" evidence="12">
    <location>
        <begin position="59"/>
        <end position="441"/>
    </location>
</feature>
<evidence type="ECO:0000313" key="14">
    <source>
        <dbReference type="Proteomes" id="UP001165289"/>
    </source>
</evidence>
<dbReference type="InterPro" id="IPR049560">
    <property type="entry name" value="MeTrfase_RsmB-F_NOP2_cat"/>
</dbReference>
<dbReference type="PANTHER" id="PTHR22808:SF1">
    <property type="entry name" value="RNA CYTOSINE-C(5)-METHYLTRANSFERASE NSUN2-RELATED"/>
    <property type="match status" value="1"/>
</dbReference>
<dbReference type="Pfam" id="PF01189">
    <property type="entry name" value="Methyltr_RsmB-F"/>
    <property type="match status" value="2"/>
</dbReference>
<keyword evidence="6 10" id="KW-0949">S-adenosyl-L-methionine</keyword>
<keyword evidence="9" id="KW-0539">Nucleus</keyword>
<feature type="active site" description="Nucleophile" evidence="10">
    <location>
        <position position="335"/>
    </location>
</feature>
<dbReference type="PANTHER" id="PTHR22808">
    <property type="entry name" value="NCL1 YEAST -RELATED NOL1/NOP2/FMU SUN DOMAIN-CONTAINING"/>
    <property type="match status" value="1"/>
</dbReference>
<sequence length="767" mass="86657">MATKRVFDVKSRSKSAKKRKRERPKQPRIDYEEIEKENKLFEEFYTEQGIISPSEWIHFMSTVRLPLPATFRLTSNTCVCTDLADCLTQRYIQKFPKLSTNNEPINPPIPIPWYPSGLAWHVDITRKEIRNDPVLASYHSFLMRETDIGSISRQEAVSMIPPLFLDVQSHHKVLDMCAAPGSKTTQIIEAMHQSHAQILLQLRSSQESTATGLVPNPLPPGFVVANDSNNKRSYLLVHQAKRKKSANVIVTNHDGTTFPNLYLSQDDHRTGNHIKYDRVLCDVPCSGDGTIRKNPTVWMKWAPHKANGLHRLQLRLVVRGAELLVDGGRLVYSTCSMNPIENEAVIHTLLKLGEGSLQLVDVSTSLPELEKRSGLRSWKVMSNANVWIDTDKTEENADGIHSTFFPPSSDQADTYNLQRCMRVYPHHQNTGGFFIAVIQKVAPLPWLKLVKNRDSQAEISSPVEQEQPLLVTISDSVKDKSKIENRPFSVFGKFSSSTGYKGYKEDPFIFMDRSDELITELSTLYGISESFPWEHCFTRSEGKAKNNIYMTTSLVSKILATNQADKNVVKIINTGLRVFCRSDQSVGSVCKLRFSQDGCNILFNYFSKRKVTLTESDIIKLLENESISLSSLCPQSLADIKDLPIGPVVFICNPSSDSAKSHTSPADNKEQSSPDTLLHKPYKCFITCPLIFSGWKANWSARLFVTKEQKQHYQVMLGYELKSDVSLEEKKKSRFVRCQIRDSLEPSIPTGNGNEGKDETVCEENTT</sequence>
<evidence type="ECO:0000256" key="1">
    <source>
        <dbReference type="ARBA" id="ARBA00004123"/>
    </source>
</evidence>
<dbReference type="InterPro" id="IPR001678">
    <property type="entry name" value="MeTrfase_RsmB-F_NOP2_dom"/>
</dbReference>
<evidence type="ECO:0000259" key="12">
    <source>
        <dbReference type="PROSITE" id="PS51686"/>
    </source>
</evidence>
<dbReference type="InterPro" id="IPR029063">
    <property type="entry name" value="SAM-dependent_MTases_sf"/>
</dbReference>
<feature type="binding site" evidence="10">
    <location>
        <position position="282"/>
    </location>
    <ligand>
        <name>S-adenosyl-L-methionine</name>
        <dbReference type="ChEBI" id="CHEBI:59789"/>
    </ligand>
</feature>
<keyword evidence="7" id="KW-0819">tRNA processing</keyword>
<dbReference type="Proteomes" id="UP001165289">
    <property type="component" value="Unassembled WGS sequence"/>
</dbReference>
<evidence type="ECO:0000256" key="11">
    <source>
        <dbReference type="SAM" id="MobiDB-lite"/>
    </source>
</evidence>
<dbReference type="InterPro" id="IPR023267">
    <property type="entry name" value="RCMT"/>
</dbReference>